<keyword evidence="3 5" id="KW-1133">Transmembrane helix</keyword>
<dbReference type="UCSC" id="T26E4.15">
    <property type="organism name" value="c. elegans"/>
</dbReference>
<sequence length="302" mass="34050">MELLLVILLFLYSTIFIVGFTGNLFMVLVTLHSNKLRSICNILICVCCFCDLLLFTDVIAFVVSMLTPLTQELCFYISIPADFGAFASNACVLAIGIDRLIAVAAPTRYKLLENERYKYLFLQMTFPVIYSSTLLIMGFGQRDPRRNVVCLLPESLGHAYDMFALSSFGINLFVPPIYAYVYFKVKNMSDNNSIKTVFKSLSVTVWFVVCGWMTTDLIGALTVILPMDRSVARMVQLYCGTFIFTSSAFNAVVYYKFSRDYRSAMRTMLGLSNEVSIADINIYQQASDPPKSSNQRPFTNTS</sequence>
<dbReference type="SMR" id="O45831"/>
<dbReference type="PANTHER" id="PTHR23360">
    <property type="entry name" value="G-PROTEIN COUPLED RECEPTORS FAMILY 1 PROFILE DOMAIN-CONTAINING PROTEIN-RELATED"/>
    <property type="match status" value="1"/>
</dbReference>
<evidence type="ECO:0000256" key="4">
    <source>
        <dbReference type="ARBA" id="ARBA00023136"/>
    </source>
</evidence>
<dbReference type="PANTHER" id="PTHR23360:SF64">
    <property type="entry name" value="G-PROTEIN COUPLED RECEPTORS FAMILY 1 PROFILE DOMAIN-CONTAINING PROTEIN-RELATED"/>
    <property type="match status" value="1"/>
</dbReference>
<name>O45831_CAEEL</name>
<dbReference type="PIR" id="T25301">
    <property type="entry name" value="T25301"/>
</dbReference>
<dbReference type="SUPFAM" id="SSF81321">
    <property type="entry name" value="Family A G protein-coupled receptor-like"/>
    <property type="match status" value="1"/>
</dbReference>
<organism evidence="7 8">
    <name type="scientific">Caenorhabditis elegans</name>
    <dbReference type="NCBI Taxonomy" id="6239"/>
    <lineage>
        <taxon>Eukaryota</taxon>
        <taxon>Metazoa</taxon>
        <taxon>Ecdysozoa</taxon>
        <taxon>Nematoda</taxon>
        <taxon>Chromadorea</taxon>
        <taxon>Rhabditida</taxon>
        <taxon>Rhabditina</taxon>
        <taxon>Rhabditomorpha</taxon>
        <taxon>Rhabditoidea</taxon>
        <taxon>Rhabditidae</taxon>
        <taxon>Peloderinae</taxon>
        <taxon>Caenorhabditis</taxon>
    </lineage>
</organism>
<dbReference type="eggNOG" id="ENOG502TFJN">
    <property type="taxonomic scope" value="Eukaryota"/>
</dbReference>
<dbReference type="PROSITE" id="PS50262">
    <property type="entry name" value="G_PROTEIN_RECEP_F1_2"/>
    <property type="match status" value="1"/>
</dbReference>
<accession>O45831</accession>
<dbReference type="InParanoid" id="O45831"/>
<gene>
    <name evidence="7 9" type="primary">srsx-36</name>
    <name evidence="7" type="ORF">CELE_T26E4.15</name>
    <name evidence="9" type="ORF">T26E4.15</name>
</gene>
<dbReference type="HOGENOM" id="CLU_079993_0_0_1"/>
<feature type="transmembrane region" description="Helical" evidence="5">
    <location>
        <begin position="86"/>
        <end position="107"/>
    </location>
</feature>
<dbReference type="GO" id="GO:0004930">
    <property type="term" value="F:G protein-coupled receptor activity"/>
    <property type="evidence" value="ECO:0007669"/>
    <property type="project" value="InterPro"/>
</dbReference>
<dbReference type="RefSeq" id="NP_506945.2">
    <property type="nucleotide sequence ID" value="NM_074544.4"/>
</dbReference>
<dbReference type="InterPro" id="IPR019424">
    <property type="entry name" value="7TM_GPCR_Srsx"/>
</dbReference>
<evidence type="ECO:0000256" key="3">
    <source>
        <dbReference type="ARBA" id="ARBA00022989"/>
    </source>
</evidence>
<feature type="transmembrane region" description="Helical" evidence="5">
    <location>
        <begin position="235"/>
        <end position="257"/>
    </location>
</feature>
<evidence type="ECO:0000256" key="2">
    <source>
        <dbReference type="ARBA" id="ARBA00022692"/>
    </source>
</evidence>
<feature type="transmembrane region" description="Helical" evidence="5">
    <location>
        <begin position="6"/>
        <end position="31"/>
    </location>
</feature>
<keyword evidence="4 5" id="KW-0472">Membrane</keyword>
<keyword evidence="8" id="KW-1185">Reference proteome</keyword>
<evidence type="ECO:0000259" key="6">
    <source>
        <dbReference type="PROSITE" id="PS50262"/>
    </source>
</evidence>
<evidence type="ECO:0000313" key="7">
    <source>
        <dbReference type="EMBL" id="CAB03426.2"/>
    </source>
</evidence>
<dbReference type="PhylomeDB" id="O45831"/>
<dbReference type="GeneID" id="188941"/>
<feature type="domain" description="G-protein coupled receptors family 1 profile" evidence="6">
    <location>
        <begin position="22"/>
        <end position="254"/>
    </location>
</feature>
<keyword evidence="2 5" id="KW-0812">Transmembrane</keyword>
<dbReference type="OrthoDB" id="5820127at2759"/>
<dbReference type="FunCoup" id="O45831">
    <property type="interactions" value="19"/>
</dbReference>
<protein>
    <submittedName>
        <fullName evidence="7">G-protein coupled receptors family 1 profile domain-containing protein</fullName>
    </submittedName>
</protein>
<dbReference type="InterPro" id="IPR017452">
    <property type="entry name" value="GPCR_Rhodpsn_7TM"/>
</dbReference>
<dbReference type="InterPro" id="IPR047130">
    <property type="entry name" value="7TM_GPCR_Srsx_nematod"/>
</dbReference>
<feature type="transmembrane region" description="Helical" evidence="5">
    <location>
        <begin position="159"/>
        <end position="183"/>
    </location>
</feature>
<dbReference type="InterPro" id="IPR000276">
    <property type="entry name" value="GPCR_Rhodpsn"/>
</dbReference>
<dbReference type="KEGG" id="cel:CELE_T26E4.15"/>
<dbReference type="CTD" id="188941"/>
<evidence type="ECO:0000256" key="1">
    <source>
        <dbReference type="ARBA" id="ARBA00004370"/>
    </source>
</evidence>
<reference evidence="7 8" key="1">
    <citation type="journal article" date="1998" name="Science">
        <title>Genome sequence of the nematode C. elegans: a platform for investigating biology.</title>
        <authorList>
            <consortium name="The C. elegans sequencing consortium"/>
            <person name="Sulson J.E."/>
            <person name="Waterston R."/>
        </authorList>
    </citation>
    <scope>NUCLEOTIDE SEQUENCE [LARGE SCALE GENOMIC DNA]</scope>
    <source>
        <strain evidence="7 8">Bristol N2</strain>
    </source>
</reference>
<evidence type="ECO:0000313" key="8">
    <source>
        <dbReference type="Proteomes" id="UP000001940"/>
    </source>
</evidence>
<dbReference type="Pfam" id="PF10320">
    <property type="entry name" value="7TM_GPCR_Srsx"/>
    <property type="match status" value="1"/>
</dbReference>
<dbReference type="Gene3D" id="1.20.1070.10">
    <property type="entry name" value="Rhodopsin 7-helix transmembrane proteins"/>
    <property type="match status" value="1"/>
</dbReference>
<feature type="transmembrane region" description="Helical" evidence="5">
    <location>
        <begin position="43"/>
        <end position="66"/>
    </location>
</feature>
<feature type="transmembrane region" description="Helical" evidence="5">
    <location>
        <begin position="119"/>
        <end position="139"/>
    </location>
</feature>
<dbReference type="SMART" id="SM01381">
    <property type="entry name" value="7TM_GPCR_Srsx"/>
    <property type="match status" value="1"/>
</dbReference>
<feature type="transmembrane region" description="Helical" evidence="5">
    <location>
        <begin position="203"/>
        <end position="223"/>
    </location>
</feature>
<dbReference type="Bgee" id="WBGene00012055">
    <property type="expression patterns" value="Expressed in adult organism"/>
</dbReference>
<dbReference type="PRINTS" id="PR00237">
    <property type="entry name" value="GPCRRHODOPSN"/>
</dbReference>
<evidence type="ECO:0000313" key="9">
    <source>
        <dbReference type="WormBase" id="T26E4.15"/>
    </source>
</evidence>
<keyword evidence="7" id="KW-0675">Receptor</keyword>
<dbReference type="CDD" id="cd00637">
    <property type="entry name" value="7tm_classA_rhodopsin-like"/>
    <property type="match status" value="1"/>
</dbReference>
<comment type="subcellular location">
    <subcellularLocation>
        <location evidence="1">Membrane</location>
    </subcellularLocation>
</comment>
<dbReference type="AlphaFoldDB" id="O45831"/>
<evidence type="ECO:0000256" key="5">
    <source>
        <dbReference type="SAM" id="Phobius"/>
    </source>
</evidence>
<dbReference type="OMA" id="ICMVPAN"/>
<dbReference type="AGR" id="WB:WBGene00012055"/>
<proteinExistence type="predicted"/>
<dbReference type="WormBase" id="T26E4.15">
    <property type="protein sequence ID" value="CE36209"/>
    <property type="gene ID" value="WBGene00012055"/>
    <property type="gene designation" value="srsx-36"/>
</dbReference>
<dbReference type="GO" id="GO:0016020">
    <property type="term" value="C:membrane"/>
    <property type="evidence" value="ECO:0007669"/>
    <property type="project" value="UniProtKB-SubCell"/>
</dbReference>
<dbReference type="PaxDb" id="6239-T26E4.15.1"/>
<dbReference type="EMBL" id="BX284605">
    <property type="protein sequence ID" value="CAB03426.2"/>
    <property type="molecule type" value="Genomic_DNA"/>
</dbReference>
<dbReference type="DIP" id="DIP-24898N"/>
<dbReference type="Proteomes" id="UP000001940">
    <property type="component" value="Chromosome V"/>
</dbReference>